<dbReference type="Pfam" id="PF00076">
    <property type="entry name" value="RRM_1"/>
    <property type="match status" value="2"/>
</dbReference>
<dbReference type="AlphaFoldDB" id="A0AAN6GQP8"/>
<feature type="domain" description="RRM" evidence="4">
    <location>
        <begin position="111"/>
        <end position="191"/>
    </location>
</feature>
<dbReference type="EMBL" id="JAPDMZ010000068">
    <property type="protein sequence ID" value="KAK0552060.1"/>
    <property type="molecule type" value="Genomic_DNA"/>
</dbReference>
<dbReference type="InterPro" id="IPR000504">
    <property type="entry name" value="RRM_dom"/>
</dbReference>
<feature type="domain" description="RRM" evidence="4">
    <location>
        <begin position="216"/>
        <end position="300"/>
    </location>
</feature>
<evidence type="ECO:0000313" key="6">
    <source>
        <dbReference type="Proteomes" id="UP001176517"/>
    </source>
</evidence>
<evidence type="ECO:0000256" key="3">
    <source>
        <dbReference type="SAM" id="MobiDB-lite"/>
    </source>
</evidence>
<proteinExistence type="predicted"/>
<gene>
    <name evidence="5" type="ORF">OC846_003025</name>
</gene>
<dbReference type="InterPro" id="IPR012677">
    <property type="entry name" value="Nucleotide-bd_a/b_plait_sf"/>
</dbReference>
<comment type="caution">
    <text evidence="5">The sequence shown here is derived from an EMBL/GenBank/DDBJ whole genome shotgun (WGS) entry which is preliminary data.</text>
</comment>
<dbReference type="SUPFAM" id="SSF54928">
    <property type="entry name" value="RNA-binding domain, RBD"/>
    <property type="match status" value="2"/>
</dbReference>
<dbReference type="Proteomes" id="UP001176517">
    <property type="component" value="Unassembled WGS sequence"/>
</dbReference>
<dbReference type="InterPro" id="IPR050502">
    <property type="entry name" value="Euk_RNA-bind_prot"/>
</dbReference>
<feature type="region of interest" description="Disordered" evidence="3">
    <location>
        <begin position="297"/>
        <end position="369"/>
    </location>
</feature>
<dbReference type="PANTHER" id="PTHR48025">
    <property type="entry name" value="OS02G0815200 PROTEIN"/>
    <property type="match status" value="1"/>
</dbReference>
<evidence type="ECO:0000313" key="5">
    <source>
        <dbReference type="EMBL" id="KAK0552060.1"/>
    </source>
</evidence>
<feature type="compositionally biased region" description="Gly residues" evidence="3">
    <location>
        <begin position="318"/>
        <end position="344"/>
    </location>
</feature>
<dbReference type="SMART" id="SM00360">
    <property type="entry name" value="RRM"/>
    <property type="match status" value="2"/>
</dbReference>
<dbReference type="GO" id="GO:0005634">
    <property type="term" value="C:nucleus"/>
    <property type="evidence" value="ECO:0007669"/>
    <property type="project" value="TreeGrafter"/>
</dbReference>
<keyword evidence="6" id="KW-1185">Reference proteome</keyword>
<protein>
    <recommendedName>
        <fullName evidence="4">RRM domain-containing protein</fullName>
    </recommendedName>
</protein>
<name>A0AAN6GQP8_9BASI</name>
<dbReference type="GO" id="GO:0003729">
    <property type="term" value="F:mRNA binding"/>
    <property type="evidence" value="ECO:0007669"/>
    <property type="project" value="TreeGrafter"/>
</dbReference>
<evidence type="ECO:0000256" key="1">
    <source>
        <dbReference type="ARBA" id="ARBA00022884"/>
    </source>
</evidence>
<feature type="compositionally biased region" description="Basic and acidic residues" evidence="3">
    <location>
        <begin position="348"/>
        <end position="369"/>
    </location>
</feature>
<dbReference type="SMART" id="SM00361">
    <property type="entry name" value="RRM_1"/>
    <property type="match status" value="1"/>
</dbReference>
<keyword evidence="1 2" id="KW-0694">RNA-binding</keyword>
<reference evidence="5" key="1">
    <citation type="journal article" date="2023" name="PhytoFront">
        <title>Draft Genome Resources of Seven Strains of Tilletia horrida, Causal Agent of Kernel Smut of Rice.</title>
        <authorList>
            <person name="Khanal S."/>
            <person name="Antony Babu S."/>
            <person name="Zhou X.G."/>
        </authorList>
    </citation>
    <scope>NUCLEOTIDE SEQUENCE</scope>
    <source>
        <strain evidence="5">TX6</strain>
    </source>
</reference>
<dbReference type="PROSITE" id="PS50102">
    <property type="entry name" value="RRM"/>
    <property type="match status" value="2"/>
</dbReference>
<organism evidence="5 6">
    <name type="scientific">Tilletia horrida</name>
    <dbReference type="NCBI Taxonomy" id="155126"/>
    <lineage>
        <taxon>Eukaryota</taxon>
        <taxon>Fungi</taxon>
        <taxon>Dikarya</taxon>
        <taxon>Basidiomycota</taxon>
        <taxon>Ustilaginomycotina</taxon>
        <taxon>Exobasidiomycetes</taxon>
        <taxon>Tilletiales</taxon>
        <taxon>Tilletiaceae</taxon>
        <taxon>Tilletia</taxon>
    </lineage>
</organism>
<accession>A0AAN6GQP8</accession>
<dbReference type="Gene3D" id="3.30.70.330">
    <property type="match status" value="2"/>
</dbReference>
<evidence type="ECO:0000256" key="2">
    <source>
        <dbReference type="PROSITE-ProRule" id="PRU00176"/>
    </source>
</evidence>
<dbReference type="InterPro" id="IPR003954">
    <property type="entry name" value="RRM_euk-type"/>
</dbReference>
<dbReference type="InterPro" id="IPR035979">
    <property type="entry name" value="RBD_domain_sf"/>
</dbReference>
<dbReference type="CDD" id="cd00590">
    <property type="entry name" value="RRM_SF"/>
    <property type="match status" value="2"/>
</dbReference>
<sequence>MWAARTTTTAAAAAGTRAAASLSADAVSMRAYSVASARMTSAMFSTAAAVNAASPFAALALSSTHGSMQNHAAQSLRQCIGAQHAFSTSTPAQSMFEEAEHDQSEAVEPSSSIFVRNLSFDATQDELQSLMSQFGTIERLSLIWRVRDVSHRGWALVQFASVEEATKLLDAAAEQSLELHGRELSLSYARPQARNPAFGSSSPSSFISRSSERSSDQVYVRNLPTSVTEDQVRELFEAHGEVRRVAIPNKDQHGDGEDDAAASLFAYVQFARAEDAQQAISALDGTEFEGMHIGVNPANARKPRVSGDFGGDRDGGRGGRGGFGGGRGGYSGRGRGGGGGGGGYKARFGSDRGGDRGHRRGERSERRSY</sequence>
<dbReference type="PANTHER" id="PTHR48025:SF1">
    <property type="entry name" value="RRM DOMAIN-CONTAINING PROTEIN"/>
    <property type="match status" value="1"/>
</dbReference>
<evidence type="ECO:0000259" key="4">
    <source>
        <dbReference type="PROSITE" id="PS50102"/>
    </source>
</evidence>